<feature type="non-terminal residue" evidence="6">
    <location>
        <position position="1"/>
    </location>
</feature>
<dbReference type="PANTHER" id="PTHR46300">
    <property type="entry name" value="P450, PUTATIVE (EUROFUNG)-RELATED-RELATED"/>
    <property type="match status" value="1"/>
</dbReference>
<evidence type="ECO:0000313" key="7">
    <source>
        <dbReference type="Proteomes" id="UP000799291"/>
    </source>
</evidence>
<dbReference type="AlphaFoldDB" id="A0A6G1III2"/>
<dbReference type="PRINTS" id="PR00463">
    <property type="entry name" value="EP450I"/>
</dbReference>
<dbReference type="InterPro" id="IPR050364">
    <property type="entry name" value="Cytochrome_P450_fung"/>
</dbReference>
<dbReference type="OrthoDB" id="1470350at2759"/>
<evidence type="ECO:0000256" key="4">
    <source>
        <dbReference type="ARBA" id="ARBA00023004"/>
    </source>
</evidence>
<keyword evidence="4 5" id="KW-0408">Iron</keyword>
<keyword evidence="5" id="KW-0349">Heme</keyword>
<dbReference type="GO" id="GO:0005506">
    <property type="term" value="F:iron ion binding"/>
    <property type="evidence" value="ECO:0007669"/>
    <property type="project" value="InterPro"/>
</dbReference>
<keyword evidence="2 5" id="KW-0479">Metal-binding</keyword>
<dbReference type="GO" id="GO:0016705">
    <property type="term" value="F:oxidoreductase activity, acting on paired donors, with incorporation or reduction of molecular oxygen"/>
    <property type="evidence" value="ECO:0007669"/>
    <property type="project" value="InterPro"/>
</dbReference>
<sequence>LQVPGPRGIPIFGSIFELKAGHAKTLDMWTKRYGDMLRVVLGKKEVLILNTRAAVAKTLVKQGAVFQSRPEWNIWHGTFVHSADTGGVLTIGTKKWSSHVADLRKMMAPHTSAQKLPKYNHFVFRRYLRLIKLLADSVSRPRDFGYCWWSTTVGLGTDQLVGHIHDDDFVKLICETEIGTFRLRTLGTPLHDWVPIVNIIEVLINIATAPLKRASALFRVSIPQFDFNAAEDRAEKLRFNQSKYCKKQLAKLVERISNGDTTPSQLGDLFRSLPNQLSDYDQYLLMTTLSGSGMATGTTLSWLTGYLASHPEIQDKAYQALCEVYSGEVPDPHDTDRVEYIKALGLEAGRYWTAVRLGFFRETHEDTKVDGYHIPKGTMVVYNSFQINRDPIGYDSPDQFIPERWMNGHTGRTDLIGASGDKIGVPHMGHGAGRRLCLGVPNVNKTLYGILALTLHFFKLERADLDADSMRTVFPRFRADVGQCSPDMDPIVDQVSTCDAQAVPRAVGICLSSRDPEQLAAWINEGHRSLQDFDGTSGEMAH</sequence>
<evidence type="ECO:0000313" key="6">
    <source>
        <dbReference type="EMBL" id="KAF2677945.1"/>
    </source>
</evidence>
<dbReference type="InterPro" id="IPR002401">
    <property type="entry name" value="Cyt_P450_E_grp-I"/>
</dbReference>
<dbReference type="GO" id="GO:0004497">
    <property type="term" value="F:monooxygenase activity"/>
    <property type="evidence" value="ECO:0007669"/>
    <property type="project" value="InterPro"/>
</dbReference>
<dbReference type="EMBL" id="MU005616">
    <property type="protein sequence ID" value="KAF2677945.1"/>
    <property type="molecule type" value="Genomic_DNA"/>
</dbReference>
<dbReference type="Proteomes" id="UP000799291">
    <property type="component" value="Unassembled WGS sequence"/>
</dbReference>
<dbReference type="SUPFAM" id="SSF48264">
    <property type="entry name" value="Cytochrome P450"/>
    <property type="match status" value="1"/>
</dbReference>
<protein>
    <submittedName>
        <fullName evidence="6">Putative cytochrome P450 phenylacetate 2-hydroxylase</fullName>
    </submittedName>
</protein>
<dbReference type="Pfam" id="PF00067">
    <property type="entry name" value="p450"/>
    <property type="match status" value="1"/>
</dbReference>
<accession>A0A6G1III2</accession>
<proteinExistence type="inferred from homology"/>
<dbReference type="InterPro" id="IPR001128">
    <property type="entry name" value="Cyt_P450"/>
</dbReference>
<dbReference type="GO" id="GO:0020037">
    <property type="term" value="F:heme binding"/>
    <property type="evidence" value="ECO:0007669"/>
    <property type="project" value="InterPro"/>
</dbReference>
<evidence type="ECO:0000256" key="1">
    <source>
        <dbReference type="ARBA" id="ARBA00010617"/>
    </source>
</evidence>
<gene>
    <name evidence="6" type="ORF">K458DRAFT_318203</name>
</gene>
<feature type="binding site" description="axial binding residue" evidence="5">
    <location>
        <position position="437"/>
    </location>
    <ligand>
        <name>heme</name>
        <dbReference type="ChEBI" id="CHEBI:30413"/>
    </ligand>
    <ligandPart>
        <name>Fe</name>
        <dbReference type="ChEBI" id="CHEBI:18248"/>
    </ligandPart>
</feature>
<evidence type="ECO:0000256" key="2">
    <source>
        <dbReference type="ARBA" id="ARBA00022723"/>
    </source>
</evidence>
<keyword evidence="7" id="KW-1185">Reference proteome</keyword>
<comment type="cofactor">
    <cofactor evidence="5">
        <name>heme</name>
        <dbReference type="ChEBI" id="CHEBI:30413"/>
    </cofactor>
</comment>
<name>A0A6G1III2_9PLEO</name>
<evidence type="ECO:0000256" key="5">
    <source>
        <dbReference type="PIRSR" id="PIRSR602401-1"/>
    </source>
</evidence>
<dbReference type="InterPro" id="IPR036396">
    <property type="entry name" value="Cyt_P450_sf"/>
</dbReference>
<comment type="similarity">
    <text evidence="1">Belongs to the cytochrome P450 family.</text>
</comment>
<reference evidence="6" key="1">
    <citation type="journal article" date="2020" name="Stud. Mycol.">
        <title>101 Dothideomycetes genomes: a test case for predicting lifestyles and emergence of pathogens.</title>
        <authorList>
            <person name="Haridas S."/>
            <person name="Albert R."/>
            <person name="Binder M."/>
            <person name="Bloem J."/>
            <person name="Labutti K."/>
            <person name="Salamov A."/>
            <person name="Andreopoulos B."/>
            <person name="Baker S."/>
            <person name="Barry K."/>
            <person name="Bills G."/>
            <person name="Bluhm B."/>
            <person name="Cannon C."/>
            <person name="Castanera R."/>
            <person name="Culley D."/>
            <person name="Daum C."/>
            <person name="Ezra D."/>
            <person name="Gonzalez J."/>
            <person name="Henrissat B."/>
            <person name="Kuo A."/>
            <person name="Liang C."/>
            <person name="Lipzen A."/>
            <person name="Lutzoni F."/>
            <person name="Magnuson J."/>
            <person name="Mondo S."/>
            <person name="Nolan M."/>
            <person name="Ohm R."/>
            <person name="Pangilinan J."/>
            <person name="Park H.-J."/>
            <person name="Ramirez L."/>
            <person name="Alfaro M."/>
            <person name="Sun H."/>
            <person name="Tritt A."/>
            <person name="Yoshinaga Y."/>
            <person name="Zwiers L.-H."/>
            <person name="Turgeon B."/>
            <person name="Goodwin S."/>
            <person name="Spatafora J."/>
            <person name="Crous P."/>
            <person name="Grigoriev I."/>
        </authorList>
    </citation>
    <scope>NUCLEOTIDE SEQUENCE</scope>
    <source>
        <strain evidence="6">CBS 122367</strain>
    </source>
</reference>
<dbReference type="Gene3D" id="1.10.630.10">
    <property type="entry name" value="Cytochrome P450"/>
    <property type="match status" value="1"/>
</dbReference>
<keyword evidence="3" id="KW-0560">Oxidoreductase</keyword>
<dbReference type="PANTHER" id="PTHR46300:SF5">
    <property type="entry name" value="CYTOCHROME P450"/>
    <property type="match status" value="1"/>
</dbReference>
<evidence type="ECO:0000256" key="3">
    <source>
        <dbReference type="ARBA" id="ARBA00023002"/>
    </source>
</evidence>
<organism evidence="6 7">
    <name type="scientific">Lentithecium fluviatile CBS 122367</name>
    <dbReference type="NCBI Taxonomy" id="1168545"/>
    <lineage>
        <taxon>Eukaryota</taxon>
        <taxon>Fungi</taxon>
        <taxon>Dikarya</taxon>
        <taxon>Ascomycota</taxon>
        <taxon>Pezizomycotina</taxon>
        <taxon>Dothideomycetes</taxon>
        <taxon>Pleosporomycetidae</taxon>
        <taxon>Pleosporales</taxon>
        <taxon>Massarineae</taxon>
        <taxon>Lentitheciaceae</taxon>
        <taxon>Lentithecium</taxon>
    </lineage>
</organism>